<dbReference type="PANTHER" id="PTHR30383:SF5">
    <property type="entry name" value="SGNH HYDROLASE-TYPE ESTERASE DOMAIN-CONTAINING PROTEIN"/>
    <property type="match status" value="1"/>
</dbReference>
<evidence type="ECO:0000313" key="2">
    <source>
        <dbReference type="EMBL" id="MDQ9557220.1"/>
    </source>
</evidence>
<gene>
    <name evidence="2" type="ORF">RF091_17065</name>
</gene>
<accession>A0ABD5BKR2</accession>
<protein>
    <submittedName>
        <fullName evidence="2">GDSL-type esterase/lipase family protein</fullName>
    </submittedName>
</protein>
<dbReference type="InterPro" id="IPR013830">
    <property type="entry name" value="SGNH_hydro"/>
</dbReference>
<name>A0ABD5BKR2_SERMA</name>
<dbReference type="Proteomes" id="UP001234811">
    <property type="component" value="Unassembled WGS sequence"/>
</dbReference>
<feature type="domain" description="SGNH hydrolase-type esterase" evidence="1">
    <location>
        <begin position="237"/>
        <end position="406"/>
    </location>
</feature>
<dbReference type="Pfam" id="PF13472">
    <property type="entry name" value="Lipase_GDSL_2"/>
    <property type="match status" value="1"/>
</dbReference>
<sequence>MADLQEEAKWEESIYQIKRGDDVSGGRNGVANIQARQLANRTASLKNDVDKLNTSVMSDAKIYDSVDEAQAAINAGTETRRLFSVNSPITNYWVEQYENVNGIATPTGKKIVTAAFVEAVELLASTTDKRTRGLLTMPRTRKPVDFVSRQGASMFSINENSEKEMPGKTFSDYMNILRELIIGPSALRRARPGYLFNLVTGGKRLLAVRDDGAGTIEYRGIPLETHIGLLQNTLGGFGDSISDNGRNPADAGKPRGWTYNARSWQMWASLFSNGRIKYVGQWATGGYTTADMIRDHLKPAIAAKPRFITFLGGRNDVIQKNSDGSFKFSIAVITSNVKYILTEFRKNGIIPVVCSMAAQNNSDPALKSRENAINAFLRAYASQQGYPFVDMRAATVDPATDGWKEGYNGVLGNGQPDPSHPVALGAYHMGKALASALEPYTMPIYPQLAIANPATQDGPNAIVNPLFLDNAAGAPVGWVVMTGSIAISTDPAVIGNVLTVIGTGTTIARVSQTVTVSPGEVRTFSFRMKTDVTDKNSTACYLEANDSNKTNLAGIRTWNHSTDGFMTFSYDVIVPADVTEINVIIAANAATISVGQMGLLKREAV</sequence>
<proteinExistence type="predicted"/>
<dbReference type="PANTHER" id="PTHR30383">
    <property type="entry name" value="THIOESTERASE 1/PROTEASE 1/LYSOPHOSPHOLIPASE L1"/>
    <property type="match status" value="1"/>
</dbReference>
<dbReference type="RefSeq" id="WP_309150352.1">
    <property type="nucleotide sequence ID" value="NZ_JAVIOY010000007.1"/>
</dbReference>
<evidence type="ECO:0000313" key="3">
    <source>
        <dbReference type="Proteomes" id="UP001234811"/>
    </source>
</evidence>
<dbReference type="AlphaFoldDB" id="A0ABD5BKR2"/>
<dbReference type="SUPFAM" id="SSF52266">
    <property type="entry name" value="SGNH hydrolase"/>
    <property type="match status" value="1"/>
</dbReference>
<dbReference type="InterPro" id="IPR051532">
    <property type="entry name" value="Ester_Hydrolysis_Enzymes"/>
</dbReference>
<dbReference type="Gene3D" id="2.60.120.260">
    <property type="entry name" value="Galactose-binding domain-like"/>
    <property type="match status" value="1"/>
</dbReference>
<dbReference type="GO" id="GO:0016788">
    <property type="term" value="F:hydrolase activity, acting on ester bonds"/>
    <property type="evidence" value="ECO:0007669"/>
    <property type="project" value="UniProtKB-ARBA"/>
</dbReference>
<reference evidence="2 3" key="1">
    <citation type="submission" date="2023-07" db="EMBL/GenBank/DDBJ databases">
        <title>Pathogens genome sequencing project 196.</title>
        <authorList>
            <person name="Cao X."/>
        </authorList>
    </citation>
    <scope>NUCLEOTIDE SEQUENCE [LARGE SCALE GENOMIC DNA]</scope>
    <source>
        <strain evidence="2 3">SM41</strain>
    </source>
</reference>
<dbReference type="EMBL" id="JAVIPQ010000255">
    <property type="protein sequence ID" value="MDQ9557220.1"/>
    <property type="molecule type" value="Genomic_DNA"/>
</dbReference>
<comment type="caution">
    <text evidence="2">The sequence shown here is derived from an EMBL/GenBank/DDBJ whole genome shotgun (WGS) entry which is preliminary data.</text>
</comment>
<dbReference type="Gene3D" id="3.40.50.1110">
    <property type="entry name" value="SGNH hydrolase"/>
    <property type="match status" value="1"/>
</dbReference>
<evidence type="ECO:0000259" key="1">
    <source>
        <dbReference type="Pfam" id="PF13472"/>
    </source>
</evidence>
<organism evidence="2 3">
    <name type="scientific">Serratia marcescens</name>
    <dbReference type="NCBI Taxonomy" id="615"/>
    <lineage>
        <taxon>Bacteria</taxon>
        <taxon>Pseudomonadati</taxon>
        <taxon>Pseudomonadota</taxon>
        <taxon>Gammaproteobacteria</taxon>
        <taxon>Enterobacterales</taxon>
        <taxon>Yersiniaceae</taxon>
        <taxon>Serratia</taxon>
    </lineage>
</organism>
<dbReference type="InterPro" id="IPR036514">
    <property type="entry name" value="SGNH_hydro_sf"/>
</dbReference>